<proteinExistence type="predicted"/>
<evidence type="ECO:0000313" key="3">
    <source>
        <dbReference type="Proteomes" id="UP001281761"/>
    </source>
</evidence>
<keyword evidence="1" id="KW-1133">Transmembrane helix</keyword>
<sequence>MFDIVNSSLSLSNVEILVDADFSIAKLLESSRIKIQSSTLNFGTESTPFVADGGSVTLIDIVLCGRAPIPELMDSSTPDTHLIMSKCVAQDVIVGLSPIFGPSSYSVEVSLSVFANIDHAVPLLYSPTPPALHTFSIPSLETYSTILASSTMVNVTDDIYGAITNAPIMGKSFLFRDVRSEQQTVKSDVLSINAESPETMVIKTDTNFKVKNTQFINSTENTDLSVAGLFIAAYKDAKLTISSCSFENLSASAVAGLQVMAPNNSLVKLVIEKSHFLSCTAVAVTAATLDEASIEMNQVFWEECQGRWSVVILSGRSPVTFSSDGGIELRSCGFHNCKFVADDYSNKACLWISYAGPVLLHKQTTFKSCSSGLSNAFISAARVFIRETRFVECVSTEGRAGGCTVRGYQVSLENVLLQSCQSFYTPHSLLVSLFFDWSLLKVIDTDERQTYEMRKSFIERAPNVTSDYPDVAFAVPDSTLVFGNLNATRFEDVFTTSDRNTVTMTTTDIVSAFSATFSDQTDIVSKQGDDPREDRQKADAHRSENKGLVGAALIWMIVGLVFAGLIGLVLLIGLICCFARCCCYCDGCYGCYCCAYNDCNMCCNCVNCCIFSCGRIVPF</sequence>
<dbReference type="Proteomes" id="UP001281761">
    <property type="component" value="Unassembled WGS sequence"/>
</dbReference>
<protein>
    <submittedName>
        <fullName evidence="2">Uncharacterized protein</fullName>
    </submittedName>
</protein>
<gene>
    <name evidence="2" type="ORF">BLNAU_4014</name>
</gene>
<organism evidence="2 3">
    <name type="scientific">Blattamonas nauphoetae</name>
    <dbReference type="NCBI Taxonomy" id="2049346"/>
    <lineage>
        <taxon>Eukaryota</taxon>
        <taxon>Metamonada</taxon>
        <taxon>Preaxostyla</taxon>
        <taxon>Oxymonadida</taxon>
        <taxon>Blattamonas</taxon>
    </lineage>
</organism>
<keyword evidence="1" id="KW-0472">Membrane</keyword>
<comment type="caution">
    <text evidence="2">The sequence shown here is derived from an EMBL/GenBank/DDBJ whole genome shotgun (WGS) entry which is preliminary data.</text>
</comment>
<keyword evidence="3" id="KW-1185">Reference proteome</keyword>
<dbReference type="EMBL" id="JARBJD010000019">
    <property type="protein sequence ID" value="KAK2960927.1"/>
    <property type="molecule type" value="Genomic_DNA"/>
</dbReference>
<name>A0ABQ9YAX9_9EUKA</name>
<accession>A0ABQ9YAX9</accession>
<evidence type="ECO:0000313" key="2">
    <source>
        <dbReference type="EMBL" id="KAK2960927.1"/>
    </source>
</evidence>
<evidence type="ECO:0000256" key="1">
    <source>
        <dbReference type="SAM" id="Phobius"/>
    </source>
</evidence>
<reference evidence="2 3" key="1">
    <citation type="journal article" date="2022" name="bioRxiv">
        <title>Genomics of Preaxostyla Flagellates Illuminates Evolutionary Transitions and the Path Towards Mitochondrial Loss.</title>
        <authorList>
            <person name="Novak L.V.F."/>
            <person name="Treitli S.C."/>
            <person name="Pyrih J."/>
            <person name="Halakuc P."/>
            <person name="Pipaliya S.V."/>
            <person name="Vacek V."/>
            <person name="Brzon O."/>
            <person name="Soukal P."/>
            <person name="Eme L."/>
            <person name="Dacks J.B."/>
            <person name="Karnkowska A."/>
            <person name="Elias M."/>
            <person name="Hampl V."/>
        </authorList>
    </citation>
    <scope>NUCLEOTIDE SEQUENCE [LARGE SCALE GENOMIC DNA]</scope>
    <source>
        <strain evidence="2">NAU3</strain>
        <tissue evidence="2">Gut</tissue>
    </source>
</reference>
<feature type="transmembrane region" description="Helical" evidence="1">
    <location>
        <begin position="552"/>
        <end position="575"/>
    </location>
</feature>
<keyword evidence="1" id="KW-0812">Transmembrane</keyword>